<reference evidence="2 3" key="1">
    <citation type="journal article" date="2019" name="Emerg. Microbes Infect.">
        <title>Comprehensive subspecies identification of 175 nontuberculous mycobacteria species based on 7547 genomic profiles.</title>
        <authorList>
            <person name="Matsumoto Y."/>
            <person name="Kinjo T."/>
            <person name="Motooka D."/>
            <person name="Nabeya D."/>
            <person name="Jung N."/>
            <person name="Uechi K."/>
            <person name="Horii T."/>
            <person name="Iida T."/>
            <person name="Fujita J."/>
            <person name="Nakamura S."/>
        </authorList>
    </citation>
    <scope>NUCLEOTIDE SEQUENCE [LARGE SCALE GENOMIC DNA]</scope>
    <source>
        <strain evidence="2 3">JCM 6377</strain>
    </source>
</reference>
<evidence type="ECO:0000313" key="3">
    <source>
        <dbReference type="Proteomes" id="UP000465302"/>
    </source>
</evidence>
<dbReference type="RefSeq" id="WP_163700555.1">
    <property type="nucleotide sequence ID" value="NZ_BLKS01000001.1"/>
</dbReference>
<gene>
    <name evidence="2" type="ORF">MAGR_20400</name>
</gene>
<evidence type="ECO:0000313" key="2">
    <source>
        <dbReference type="EMBL" id="GFG50599.1"/>
    </source>
</evidence>
<protein>
    <submittedName>
        <fullName evidence="2">Uncharacterized protein</fullName>
    </submittedName>
</protein>
<feature type="region of interest" description="Disordered" evidence="1">
    <location>
        <begin position="58"/>
        <end position="87"/>
    </location>
</feature>
<sequence>MTTTHRGATDPIGADLLRLLKTLKLGALADTLPERAALARQHKLSHIGFLETLLADEVSRRESRPPHCGRPKPDSTPPCGSTPGPHMRTCAMTAPCSGI</sequence>
<dbReference type="Proteomes" id="UP000465302">
    <property type="component" value="Unassembled WGS sequence"/>
</dbReference>
<evidence type="ECO:0000256" key="1">
    <source>
        <dbReference type="SAM" id="MobiDB-lite"/>
    </source>
</evidence>
<dbReference type="AlphaFoldDB" id="A0A7I9VZG9"/>
<name>A0A7I9VZG9_MYCAG</name>
<proteinExistence type="predicted"/>
<comment type="caution">
    <text evidence="2">The sequence shown here is derived from an EMBL/GenBank/DDBJ whole genome shotgun (WGS) entry which is preliminary data.</text>
</comment>
<accession>A0A7I9VZG9</accession>
<dbReference type="EMBL" id="BLKS01000001">
    <property type="protein sequence ID" value="GFG50599.1"/>
    <property type="molecule type" value="Genomic_DNA"/>
</dbReference>
<organism evidence="2 3">
    <name type="scientific">Mycolicibacterium agri</name>
    <name type="common">Mycobacterium agri</name>
    <dbReference type="NCBI Taxonomy" id="36811"/>
    <lineage>
        <taxon>Bacteria</taxon>
        <taxon>Bacillati</taxon>
        <taxon>Actinomycetota</taxon>
        <taxon>Actinomycetes</taxon>
        <taxon>Mycobacteriales</taxon>
        <taxon>Mycobacteriaceae</taxon>
        <taxon>Mycolicibacterium</taxon>
    </lineage>
</organism>